<evidence type="ECO:0000313" key="1">
    <source>
        <dbReference type="EMBL" id="KAJ7413852.1"/>
    </source>
</evidence>
<keyword evidence="2" id="KW-1185">Reference proteome</keyword>
<comment type="caution">
    <text evidence="1">The sequence shown here is derived from an EMBL/GenBank/DDBJ whole genome shotgun (WGS) entry which is preliminary data.</text>
</comment>
<evidence type="ECO:0000313" key="2">
    <source>
        <dbReference type="Proteomes" id="UP001145742"/>
    </source>
</evidence>
<name>A0ABQ9D5A9_9PASS</name>
<protein>
    <submittedName>
        <fullName evidence="1">Uncharacterized protein</fullName>
    </submittedName>
</protein>
<proteinExistence type="predicted"/>
<reference evidence="1" key="1">
    <citation type="submission" date="2019-10" db="EMBL/GenBank/DDBJ databases">
        <authorList>
            <person name="Soares A.E.R."/>
            <person name="Aleixo A."/>
            <person name="Schneider P."/>
            <person name="Miyaki C.Y."/>
            <person name="Schneider M.P."/>
            <person name="Mello C."/>
            <person name="Vasconcelos A.T.R."/>
        </authorList>
    </citation>
    <scope>NUCLEOTIDE SEQUENCE</scope>
    <source>
        <tissue evidence="1">Muscle</tissue>
    </source>
</reference>
<dbReference type="EMBL" id="WHWB01034113">
    <property type="protein sequence ID" value="KAJ7413852.1"/>
    <property type="molecule type" value="Genomic_DNA"/>
</dbReference>
<gene>
    <name evidence="1" type="ORF">WISP_87945</name>
</gene>
<sequence>MDTPHPSLVSCTKLLMVDSISSSRLSIKMLNRTGPTTDPWGTPLVTGLQLDAALFTNTLWAKPSSHLLTQQRLCLTKLWDCQLFQEHVMGGGVKGFDEVQVDYIHSLPDFHQAGHLVIQADQILHSLCHPSPDTLQYINVLLVVNGPKVNTGFEMLPHYFPVQRDNHYPDLAGHSDHSDLDTNQDVIGLLGHLGTLPAYVQLAVDQHFQVLFCGAVFQPLYTKPGALHGIVLTQGQDWALNNTELLNINSK</sequence>
<dbReference type="Proteomes" id="UP001145742">
    <property type="component" value="Unassembled WGS sequence"/>
</dbReference>
<organism evidence="1 2">
    <name type="scientific">Willisornis vidua</name>
    <name type="common">Xingu scale-backed antbird</name>
    <dbReference type="NCBI Taxonomy" id="1566151"/>
    <lineage>
        <taxon>Eukaryota</taxon>
        <taxon>Metazoa</taxon>
        <taxon>Chordata</taxon>
        <taxon>Craniata</taxon>
        <taxon>Vertebrata</taxon>
        <taxon>Euteleostomi</taxon>
        <taxon>Archelosauria</taxon>
        <taxon>Archosauria</taxon>
        <taxon>Dinosauria</taxon>
        <taxon>Saurischia</taxon>
        <taxon>Theropoda</taxon>
        <taxon>Coelurosauria</taxon>
        <taxon>Aves</taxon>
        <taxon>Neognathae</taxon>
        <taxon>Neoaves</taxon>
        <taxon>Telluraves</taxon>
        <taxon>Australaves</taxon>
        <taxon>Passeriformes</taxon>
        <taxon>Thamnophilidae</taxon>
        <taxon>Willisornis</taxon>
    </lineage>
</organism>
<accession>A0ABQ9D5A9</accession>